<name>A0A933I773_UNCT6</name>
<evidence type="ECO:0000313" key="8">
    <source>
        <dbReference type="Proteomes" id="UP000736328"/>
    </source>
</evidence>
<keyword evidence="3 5" id="KW-0732">Signal</keyword>
<dbReference type="PRINTS" id="PR00337">
    <property type="entry name" value="LEUILEVALBP"/>
</dbReference>
<dbReference type="InterPro" id="IPR028082">
    <property type="entry name" value="Peripla_BP_I"/>
</dbReference>
<dbReference type="Proteomes" id="UP000736328">
    <property type="component" value="Unassembled WGS sequence"/>
</dbReference>
<reference evidence="7" key="1">
    <citation type="submission" date="2020-07" db="EMBL/GenBank/DDBJ databases">
        <title>Huge and variable diversity of episymbiotic CPR bacteria and DPANN archaea in groundwater ecosystems.</title>
        <authorList>
            <person name="He C.Y."/>
            <person name="Keren R."/>
            <person name="Whittaker M."/>
            <person name="Farag I.F."/>
            <person name="Doudna J."/>
            <person name="Cate J.H.D."/>
            <person name="Banfield J.F."/>
        </authorList>
    </citation>
    <scope>NUCLEOTIDE SEQUENCE</scope>
    <source>
        <strain evidence="7">NC_groundwater_1520_Pr4_B-0.1um_53_5</strain>
    </source>
</reference>
<feature type="domain" description="Leucine-binding protein" evidence="6">
    <location>
        <begin position="27"/>
        <end position="363"/>
    </location>
</feature>
<evidence type="ECO:0000313" key="7">
    <source>
        <dbReference type="EMBL" id="MBI4725887.1"/>
    </source>
</evidence>
<dbReference type="Pfam" id="PF13458">
    <property type="entry name" value="Peripla_BP_6"/>
    <property type="match status" value="1"/>
</dbReference>
<protein>
    <submittedName>
        <fullName evidence="7">Branched-chain amino acid ABC transporter substrate-binding protein</fullName>
    </submittedName>
</protein>
<dbReference type="EMBL" id="JACQXR010000014">
    <property type="protein sequence ID" value="MBI4725887.1"/>
    <property type="molecule type" value="Genomic_DNA"/>
</dbReference>
<accession>A0A933I773</accession>
<proteinExistence type="inferred from homology"/>
<comment type="caution">
    <text evidence="7">The sequence shown here is derived from an EMBL/GenBank/DDBJ whole genome shotgun (WGS) entry which is preliminary data.</text>
</comment>
<evidence type="ECO:0000259" key="6">
    <source>
        <dbReference type="Pfam" id="PF13458"/>
    </source>
</evidence>
<dbReference type="InterPro" id="IPR028081">
    <property type="entry name" value="Leu-bd"/>
</dbReference>
<evidence type="ECO:0000256" key="5">
    <source>
        <dbReference type="SAM" id="SignalP"/>
    </source>
</evidence>
<evidence type="ECO:0000256" key="2">
    <source>
        <dbReference type="ARBA" id="ARBA00022448"/>
    </source>
</evidence>
<dbReference type="AlphaFoldDB" id="A0A933I773"/>
<dbReference type="Gene3D" id="3.40.50.2300">
    <property type="match status" value="2"/>
</dbReference>
<feature type="signal peptide" evidence="5">
    <location>
        <begin position="1"/>
        <end position="19"/>
    </location>
</feature>
<evidence type="ECO:0000256" key="1">
    <source>
        <dbReference type="ARBA" id="ARBA00010062"/>
    </source>
</evidence>
<keyword evidence="4" id="KW-0029">Amino-acid transport</keyword>
<dbReference type="PANTHER" id="PTHR47151">
    <property type="entry name" value="LEU/ILE/VAL-BINDING ABC TRANSPORTER SUBUNIT"/>
    <property type="match status" value="1"/>
</dbReference>
<comment type="similarity">
    <text evidence="1">Belongs to the leucine-binding protein family.</text>
</comment>
<dbReference type="PROSITE" id="PS51257">
    <property type="entry name" value="PROKAR_LIPOPROTEIN"/>
    <property type="match status" value="1"/>
</dbReference>
<dbReference type="InterPro" id="IPR000709">
    <property type="entry name" value="Leu_Ile_Val-bd"/>
</dbReference>
<feature type="chain" id="PRO_5037863725" evidence="5">
    <location>
        <begin position="20"/>
        <end position="369"/>
    </location>
</feature>
<dbReference type="CDD" id="cd06342">
    <property type="entry name" value="PBP1_ABC_LIVBP-like"/>
    <property type="match status" value="1"/>
</dbReference>
<organism evidence="7 8">
    <name type="scientific">candidate division TA06 bacterium</name>
    <dbReference type="NCBI Taxonomy" id="2250710"/>
    <lineage>
        <taxon>Bacteria</taxon>
        <taxon>Bacteria division TA06</taxon>
    </lineage>
</organism>
<sequence>MKNNLFVAVVCALALALVASCSLGPRTIKIGVAGPMTGPQAKQGTDFLNGVRLAVEEWNARGGVLGKKIEVIYEDDRGDPKDAVAVANKLVNQNVAAVVGHYGSSCSIPASAIYYEAGIVQITPSSTNGSLTLKGKRATVFRACGRDDQQASFDAQYVREVLKKKRVAILDDKTTYGQGLAKDFEKNLGPTVKVVAYEHVTQGDKDFAAVLTKIKPLNPELIFYGGYYPEAGLIVTQMRRLGIRALFMSGDATIDQEYLNIAKLDAEGTYLSYGPDFEKLESAKKFIADYQNKYGQVGPYSLYAYDAANVALKGVELAGSAEGAKIAAAIHGNAFNGARGVLEFDENGDLKNSPYVVWVVKDGKFEAVK</sequence>
<evidence type="ECO:0000256" key="3">
    <source>
        <dbReference type="ARBA" id="ARBA00022729"/>
    </source>
</evidence>
<evidence type="ECO:0000256" key="4">
    <source>
        <dbReference type="ARBA" id="ARBA00022970"/>
    </source>
</evidence>
<dbReference type="PANTHER" id="PTHR47151:SF2">
    <property type="entry name" value="AMINO ACID BINDING PROTEIN"/>
    <property type="match status" value="1"/>
</dbReference>
<dbReference type="GO" id="GO:0006865">
    <property type="term" value="P:amino acid transport"/>
    <property type="evidence" value="ECO:0007669"/>
    <property type="project" value="UniProtKB-KW"/>
</dbReference>
<dbReference type="SUPFAM" id="SSF53822">
    <property type="entry name" value="Periplasmic binding protein-like I"/>
    <property type="match status" value="1"/>
</dbReference>
<gene>
    <name evidence="7" type="ORF">HY768_01450</name>
</gene>
<keyword evidence="2" id="KW-0813">Transport</keyword>